<dbReference type="PROSITE" id="PS00217">
    <property type="entry name" value="SUGAR_TRANSPORT_2"/>
    <property type="match status" value="1"/>
</dbReference>
<accession>A0AA96GAH4</accession>
<protein>
    <submittedName>
        <fullName evidence="7">MFS transporter</fullName>
    </submittedName>
</protein>
<evidence type="ECO:0000256" key="1">
    <source>
        <dbReference type="ARBA" id="ARBA00004141"/>
    </source>
</evidence>
<dbReference type="KEGG" id="nall:PP769_16010"/>
<evidence type="ECO:0000313" key="8">
    <source>
        <dbReference type="Proteomes" id="UP001302719"/>
    </source>
</evidence>
<feature type="transmembrane region" description="Helical" evidence="5">
    <location>
        <begin position="350"/>
        <end position="372"/>
    </location>
</feature>
<feature type="transmembrane region" description="Helical" evidence="5">
    <location>
        <begin position="315"/>
        <end position="338"/>
    </location>
</feature>
<organism evidence="7 8">
    <name type="scientific">Candidatus Nitrospira allomarina</name>
    <dbReference type="NCBI Taxonomy" id="3020900"/>
    <lineage>
        <taxon>Bacteria</taxon>
        <taxon>Pseudomonadati</taxon>
        <taxon>Nitrospirota</taxon>
        <taxon>Nitrospiria</taxon>
        <taxon>Nitrospirales</taxon>
        <taxon>Nitrospiraceae</taxon>
        <taxon>Nitrospira</taxon>
    </lineage>
</organism>
<dbReference type="InterPro" id="IPR005829">
    <property type="entry name" value="Sugar_transporter_CS"/>
</dbReference>
<feature type="transmembrane region" description="Helical" evidence="5">
    <location>
        <begin position="179"/>
        <end position="199"/>
    </location>
</feature>
<evidence type="ECO:0000256" key="5">
    <source>
        <dbReference type="SAM" id="Phobius"/>
    </source>
</evidence>
<name>A0AA96GAH4_9BACT</name>
<feature type="domain" description="Major facilitator superfamily (MFS) profile" evidence="6">
    <location>
        <begin position="21"/>
        <end position="403"/>
    </location>
</feature>
<dbReference type="SUPFAM" id="SSF103473">
    <property type="entry name" value="MFS general substrate transporter"/>
    <property type="match status" value="1"/>
</dbReference>
<dbReference type="GO" id="GO:0016020">
    <property type="term" value="C:membrane"/>
    <property type="evidence" value="ECO:0007669"/>
    <property type="project" value="UniProtKB-SubCell"/>
</dbReference>
<feature type="transmembrane region" description="Helical" evidence="5">
    <location>
        <begin position="378"/>
        <end position="397"/>
    </location>
</feature>
<dbReference type="PROSITE" id="PS50850">
    <property type="entry name" value="MFS"/>
    <property type="match status" value="1"/>
</dbReference>
<evidence type="ECO:0000256" key="2">
    <source>
        <dbReference type="ARBA" id="ARBA00022692"/>
    </source>
</evidence>
<dbReference type="InterPro" id="IPR011701">
    <property type="entry name" value="MFS"/>
</dbReference>
<reference evidence="7 8" key="1">
    <citation type="submission" date="2023-01" db="EMBL/GenBank/DDBJ databases">
        <title>Cultivation and genomic characterization of new, ubiquitous marine nitrite-oxidizing bacteria from the Nitrospirales.</title>
        <authorList>
            <person name="Mueller A.J."/>
            <person name="Daebeler A."/>
            <person name="Herbold C.W."/>
            <person name="Kirkegaard R.H."/>
            <person name="Daims H."/>
        </authorList>
    </citation>
    <scope>NUCLEOTIDE SEQUENCE [LARGE SCALE GENOMIC DNA]</scope>
    <source>
        <strain evidence="7 8">VA</strain>
    </source>
</reference>
<dbReference type="GO" id="GO:0022857">
    <property type="term" value="F:transmembrane transporter activity"/>
    <property type="evidence" value="ECO:0007669"/>
    <property type="project" value="InterPro"/>
</dbReference>
<keyword evidence="4 5" id="KW-0472">Membrane</keyword>
<dbReference type="PANTHER" id="PTHR23518">
    <property type="entry name" value="C-METHYLTRANSFERASE"/>
    <property type="match status" value="1"/>
</dbReference>
<dbReference type="InterPro" id="IPR036259">
    <property type="entry name" value="MFS_trans_sf"/>
</dbReference>
<comment type="subcellular location">
    <subcellularLocation>
        <location evidence="1">Membrane</location>
        <topology evidence="1">Multi-pass membrane protein</topology>
    </subcellularLocation>
</comment>
<dbReference type="Gene3D" id="1.20.1250.20">
    <property type="entry name" value="MFS general substrate transporter like domains"/>
    <property type="match status" value="2"/>
</dbReference>
<dbReference type="PANTHER" id="PTHR23518:SF2">
    <property type="entry name" value="MAJOR FACILITATOR SUPERFAMILY TRANSPORTER"/>
    <property type="match status" value="1"/>
</dbReference>
<feature type="transmembrane region" description="Helical" evidence="5">
    <location>
        <begin position="220"/>
        <end position="240"/>
    </location>
</feature>
<keyword evidence="8" id="KW-1185">Reference proteome</keyword>
<dbReference type="AlphaFoldDB" id="A0AA96GAH4"/>
<dbReference type="Pfam" id="PF07690">
    <property type="entry name" value="MFS_1"/>
    <property type="match status" value="2"/>
</dbReference>
<dbReference type="EMBL" id="CP116967">
    <property type="protein sequence ID" value="WNM57457.1"/>
    <property type="molecule type" value="Genomic_DNA"/>
</dbReference>
<feature type="transmembrane region" description="Helical" evidence="5">
    <location>
        <begin position="154"/>
        <end position="173"/>
    </location>
</feature>
<dbReference type="Proteomes" id="UP001302719">
    <property type="component" value="Chromosome"/>
</dbReference>
<evidence type="ECO:0000256" key="3">
    <source>
        <dbReference type="ARBA" id="ARBA00022989"/>
    </source>
</evidence>
<keyword evidence="2 5" id="KW-0812">Transmembrane</keyword>
<evidence type="ECO:0000259" key="6">
    <source>
        <dbReference type="PROSITE" id="PS50850"/>
    </source>
</evidence>
<dbReference type="CDD" id="cd17370">
    <property type="entry name" value="MFS_MJ1317_like"/>
    <property type="match status" value="1"/>
</dbReference>
<keyword evidence="3 5" id="KW-1133">Transmembrane helix</keyword>
<sequence length="408" mass="43258">MVDPVTSLKSSHSDRPRIPTSIWALGLVSLCMDMSSELIHSLLPVYMVTVLGASLLSVGIIEGFAEATALLTKMFSGVLSDYWGKRKRLTVIGYGLAAVTKPLFPLAPSLTTVFLARFLDRVGKGIRGAPRDALIGELAPPNLRGTCYGLRQSLDTVGASLGPLMAMGLMVLLANDIRAVLWVAVIPAVLAVVLLIVGVQESPSTQPEGMPRTIIRLGNLRRIGPAYWWIVVCGALLTLARFSEAFLVLRAEHLGLSLTFIPLVMVVMSVTYAASAYPAGRMADKMSRRPLLIAGCLFLMVADVILALAGDVVVVMIGVAFWGIHMGLTQGLLATLIAEASQPELRGSAFGFFSFVCGGALLCASVLAGFLWDQFGSSATFLCGAVLTAVAMLGFVLHNPDTLHSKGG</sequence>
<feature type="transmembrane region" description="Helical" evidence="5">
    <location>
        <begin position="260"/>
        <end position="279"/>
    </location>
</feature>
<gene>
    <name evidence="7" type="ORF">PP769_16010</name>
</gene>
<evidence type="ECO:0000256" key="4">
    <source>
        <dbReference type="ARBA" id="ARBA00023136"/>
    </source>
</evidence>
<dbReference type="InterPro" id="IPR020846">
    <property type="entry name" value="MFS_dom"/>
</dbReference>
<proteinExistence type="predicted"/>
<feature type="transmembrane region" description="Helical" evidence="5">
    <location>
        <begin position="45"/>
        <end position="65"/>
    </location>
</feature>
<dbReference type="RefSeq" id="WP_312641955.1">
    <property type="nucleotide sequence ID" value="NZ_CP116967.1"/>
</dbReference>
<evidence type="ECO:0000313" key="7">
    <source>
        <dbReference type="EMBL" id="WNM57457.1"/>
    </source>
</evidence>
<feature type="transmembrane region" description="Helical" evidence="5">
    <location>
        <begin position="291"/>
        <end position="309"/>
    </location>
</feature>